<dbReference type="Pfam" id="PF00023">
    <property type="entry name" value="Ank"/>
    <property type="match status" value="1"/>
</dbReference>
<keyword evidence="5" id="KW-0677">Repeat</keyword>
<dbReference type="FunFam" id="1.25.40.20:FF:000162">
    <property type="entry name" value="Ankyrin repeat domain-containing protein 54"/>
    <property type="match status" value="1"/>
</dbReference>
<sequence length="343" mass="37637">MEDGGAAGAGAGGSEEAPRGALGLGPEGGAAGLGCLHVLWQRDSPAGKIPARRLRRTARLHCKLGPTGKEIHALKRLRESANANDLDTVQQLLEDGVDPCAADDKGRTALHFASCNGNDRIVQLLLDHGADPNQRDGLGNTPLHLAACTNHVPVITTLLRGGARVDALDRAGRTPLHLAKSKLNILQEGLSQSLEAVRLEVKQIIQMLREYLERLGRHEQREQLDDLCSKLQMTSTKEQVDEVTDLLASFTSLSLQMQNMEKRYPVLLDLHPTRHSALRLLSWQLDSATHSFQEEQQQLTSKITPAEHQWERLGHPTADPLKALANPIMQKKSDDSIEETRLK</sequence>
<dbReference type="Proteomes" id="UP000050525">
    <property type="component" value="Unassembled WGS sequence"/>
</dbReference>
<evidence type="ECO:0000313" key="14">
    <source>
        <dbReference type="Proteomes" id="UP000050525"/>
    </source>
</evidence>
<comment type="subcellular location">
    <subcellularLocation>
        <location evidence="3">Cytoplasm</location>
    </subcellularLocation>
    <subcellularLocation>
        <location evidence="2">Midbody</location>
    </subcellularLocation>
    <subcellularLocation>
        <location evidence="1">Nucleus</location>
    </subcellularLocation>
</comment>
<dbReference type="GO" id="GO:0019887">
    <property type="term" value="F:protein kinase regulator activity"/>
    <property type="evidence" value="ECO:0007669"/>
    <property type="project" value="TreeGrafter"/>
</dbReference>
<keyword evidence="6 10" id="KW-0040">ANK repeat</keyword>
<evidence type="ECO:0000256" key="2">
    <source>
        <dbReference type="ARBA" id="ARBA00004214"/>
    </source>
</evidence>
<keyword evidence="7" id="KW-0539">Nucleus</keyword>
<evidence type="ECO:0000256" key="1">
    <source>
        <dbReference type="ARBA" id="ARBA00004123"/>
    </source>
</evidence>
<comment type="caution">
    <text evidence="13">The sequence shown here is derived from an EMBL/GenBank/DDBJ whole genome shotgun (WGS) entry which is preliminary data.</text>
</comment>
<evidence type="ECO:0000256" key="4">
    <source>
        <dbReference type="ARBA" id="ARBA00022490"/>
    </source>
</evidence>
<evidence type="ECO:0000256" key="10">
    <source>
        <dbReference type="PROSITE-ProRule" id="PRU00023"/>
    </source>
</evidence>
<protein>
    <recommendedName>
        <fullName evidence="9">Ankyrin repeat domain-containing protein 54</fullName>
    </recommendedName>
</protein>
<dbReference type="GO" id="GO:0005737">
    <property type="term" value="C:cytoplasm"/>
    <property type="evidence" value="ECO:0007669"/>
    <property type="project" value="UniProtKB-SubCell"/>
</dbReference>
<keyword evidence="4" id="KW-0963">Cytoplasm</keyword>
<accession>A0A151NHR8</accession>
<evidence type="ECO:0000256" key="5">
    <source>
        <dbReference type="ARBA" id="ARBA00022737"/>
    </source>
</evidence>
<feature type="region of interest" description="Disordered" evidence="12">
    <location>
        <begin position="1"/>
        <end position="24"/>
    </location>
</feature>
<evidence type="ECO:0000313" key="13">
    <source>
        <dbReference type="EMBL" id="KYO36347.1"/>
    </source>
</evidence>
<evidence type="ECO:0000256" key="12">
    <source>
        <dbReference type="SAM" id="MobiDB-lite"/>
    </source>
</evidence>
<feature type="coiled-coil region" evidence="11">
    <location>
        <begin position="194"/>
        <end position="221"/>
    </location>
</feature>
<dbReference type="PROSITE" id="PS50297">
    <property type="entry name" value="ANK_REP_REGION"/>
    <property type="match status" value="2"/>
</dbReference>
<dbReference type="EMBL" id="AKHW03002956">
    <property type="protein sequence ID" value="KYO36347.1"/>
    <property type="molecule type" value="Genomic_DNA"/>
</dbReference>
<feature type="compositionally biased region" description="Basic and acidic residues" evidence="12">
    <location>
        <begin position="331"/>
        <end position="343"/>
    </location>
</feature>
<dbReference type="eggNOG" id="KOG0504">
    <property type="taxonomic scope" value="Eukaryota"/>
</dbReference>
<feature type="repeat" description="ANK" evidence="10">
    <location>
        <begin position="105"/>
        <end position="137"/>
    </location>
</feature>
<dbReference type="SUPFAM" id="SSF48403">
    <property type="entry name" value="Ankyrin repeat"/>
    <property type="match status" value="1"/>
</dbReference>
<dbReference type="AlphaFoldDB" id="A0A151NHR8"/>
<dbReference type="PROSITE" id="PS50088">
    <property type="entry name" value="ANK_REPEAT"/>
    <property type="match status" value="2"/>
</dbReference>
<dbReference type="PANTHER" id="PTHR24197:SF44">
    <property type="entry name" value="ANKYRIN REPEAT DOMAIN-CONTAINING PROTEIN 54"/>
    <property type="match status" value="1"/>
</dbReference>
<evidence type="ECO:0000256" key="3">
    <source>
        <dbReference type="ARBA" id="ARBA00004496"/>
    </source>
</evidence>
<dbReference type="GO" id="GO:0030496">
    <property type="term" value="C:midbody"/>
    <property type="evidence" value="ECO:0007669"/>
    <property type="project" value="UniProtKB-SubCell"/>
</dbReference>
<keyword evidence="11" id="KW-0175">Coiled coil</keyword>
<reference evidence="13 14" key="1">
    <citation type="journal article" date="2012" name="Genome Biol.">
        <title>Sequencing three crocodilian genomes to illuminate the evolution of archosaurs and amniotes.</title>
        <authorList>
            <person name="St John J.A."/>
            <person name="Braun E.L."/>
            <person name="Isberg S.R."/>
            <person name="Miles L.G."/>
            <person name="Chong A.Y."/>
            <person name="Gongora J."/>
            <person name="Dalzell P."/>
            <person name="Moran C."/>
            <person name="Bed'hom B."/>
            <person name="Abzhanov A."/>
            <person name="Burgess S.C."/>
            <person name="Cooksey A.M."/>
            <person name="Castoe T.A."/>
            <person name="Crawford N.G."/>
            <person name="Densmore L.D."/>
            <person name="Drew J.C."/>
            <person name="Edwards S.V."/>
            <person name="Faircloth B.C."/>
            <person name="Fujita M.K."/>
            <person name="Greenwold M.J."/>
            <person name="Hoffmann F.G."/>
            <person name="Howard J.M."/>
            <person name="Iguchi T."/>
            <person name="Janes D.E."/>
            <person name="Khan S.Y."/>
            <person name="Kohno S."/>
            <person name="de Koning A.J."/>
            <person name="Lance S.L."/>
            <person name="McCarthy F.M."/>
            <person name="McCormack J.E."/>
            <person name="Merchant M.E."/>
            <person name="Peterson D.G."/>
            <person name="Pollock D.D."/>
            <person name="Pourmand N."/>
            <person name="Raney B.J."/>
            <person name="Roessler K.A."/>
            <person name="Sanford J.R."/>
            <person name="Sawyer R.H."/>
            <person name="Schmidt C.J."/>
            <person name="Triplett E.W."/>
            <person name="Tuberville T.D."/>
            <person name="Venegas-Anaya M."/>
            <person name="Howard J.T."/>
            <person name="Jarvis E.D."/>
            <person name="Guillette L.J.Jr."/>
            <person name="Glenn T.C."/>
            <person name="Green R.E."/>
            <person name="Ray D.A."/>
        </authorList>
    </citation>
    <scope>NUCLEOTIDE SEQUENCE [LARGE SCALE GENOMIC DNA]</scope>
    <source>
        <strain evidence="13">KSC_2009_1</strain>
    </source>
</reference>
<dbReference type="PANTHER" id="PTHR24197">
    <property type="entry name" value="ANKYRIN REPEAT DOMAIN-CONTAINING PROTEIN 61"/>
    <property type="match status" value="1"/>
</dbReference>
<name>A0A151NHR8_ALLMI</name>
<keyword evidence="14" id="KW-1185">Reference proteome</keyword>
<evidence type="ECO:0000256" key="7">
    <source>
        <dbReference type="ARBA" id="ARBA00023242"/>
    </source>
</evidence>
<dbReference type="GO" id="GO:0005634">
    <property type="term" value="C:nucleus"/>
    <property type="evidence" value="ECO:0007669"/>
    <property type="project" value="UniProtKB-SubCell"/>
</dbReference>
<evidence type="ECO:0000256" key="11">
    <source>
        <dbReference type="SAM" id="Coils"/>
    </source>
</evidence>
<organism evidence="13 14">
    <name type="scientific">Alligator mississippiensis</name>
    <name type="common">American alligator</name>
    <dbReference type="NCBI Taxonomy" id="8496"/>
    <lineage>
        <taxon>Eukaryota</taxon>
        <taxon>Metazoa</taxon>
        <taxon>Chordata</taxon>
        <taxon>Craniata</taxon>
        <taxon>Vertebrata</taxon>
        <taxon>Euteleostomi</taxon>
        <taxon>Archelosauria</taxon>
        <taxon>Archosauria</taxon>
        <taxon>Crocodylia</taxon>
        <taxon>Alligatoridae</taxon>
        <taxon>Alligatorinae</taxon>
        <taxon>Alligator</taxon>
    </lineage>
</organism>
<dbReference type="SMART" id="SM00248">
    <property type="entry name" value="ANK"/>
    <property type="match status" value="3"/>
</dbReference>
<dbReference type="InterPro" id="IPR036770">
    <property type="entry name" value="Ankyrin_rpt-contain_sf"/>
</dbReference>
<dbReference type="FunFam" id="1.25.40.20:FF:000108">
    <property type="entry name" value="Ankyrin repeat domain-containing protein 54"/>
    <property type="match status" value="1"/>
</dbReference>
<dbReference type="Gene3D" id="1.25.40.20">
    <property type="entry name" value="Ankyrin repeat-containing domain"/>
    <property type="match status" value="2"/>
</dbReference>
<dbReference type="Pfam" id="PF12796">
    <property type="entry name" value="Ank_2"/>
    <property type="match status" value="1"/>
</dbReference>
<evidence type="ECO:0000256" key="6">
    <source>
        <dbReference type="ARBA" id="ARBA00023043"/>
    </source>
</evidence>
<feature type="repeat" description="ANK" evidence="10">
    <location>
        <begin position="138"/>
        <end position="170"/>
    </location>
</feature>
<comment type="function">
    <text evidence="8">Plays an important role in regulating intracellular signaling events associated with erythroid terminal differentiation.</text>
</comment>
<dbReference type="GO" id="GO:1902531">
    <property type="term" value="P:regulation of intracellular signal transduction"/>
    <property type="evidence" value="ECO:0007669"/>
    <property type="project" value="TreeGrafter"/>
</dbReference>
<feature type="region of interest" description="Disordered" evidence="12">
    <location>
        <begin position="324"/>
        <end position="343"/>
    </location>
</feature>
<feature type="compositionally biased region" description="Gly residues" evidence="12">
    <location>
        <begin position="1"/>
        <end position="13"/>
    </location>
</feature>
<evidence type="ECO:0000256" key="9">
    <source>
        <dbReference type="ARBA" id="ARBA00039237"/>
    </source>
</evidence>
<evidence type="ECO:0000256" key="8">
    <source>
        <dbReference type="ARBA" id="ARBA00037385"/>
    </source>
</evidence>
<dbReference type="STRING" id="8496.A0A151NHR8"/>
<gene>
    <name evidence="13" type="primary">ANKRD54</name>
    <name evidence="13" type="ORF">Y1Q_0024105</name>
</gene>
<proteinExistence type="predicted"/>
<dbReference type="InterPro" id="IPR002110">
    <property type="entry name" value="Ankyrin_rpt"/>
</dbReference>